<feature type="region of interest" description="Disordered" evidence="1">
    <location>
        <begin position="30"/>
        <end position="60"/>
    </location>
</feature>
<evidence type="ECO:0000256" key="1">
    <source>
        <dbReference type="SAM" id="MobiDB-lite"/>
    </source>
</evidence>
<comment type="caution">
    <text evidence="3">The sequence shown here is derived from an EMBL/GenBank/DDBJ whole genome shotgun (WGS) entry which is preliminary data.</text>
</comment>
<gene>
    <name evidence="3" type="ORF">GCM10022267_63510</name>
</gene>
<reference evidence="4" key="1">
    <citation type="journal article" date="2019" name="Int. J. Syst. Evol. Microbiol.">
        <title>The Global Catalogue of Microorganisms (GCM) 10K type strain sequencing project: providing services to taxonomists for standard genome sequencing and annotation.</title>
        <authorList>
            <consortium name="The Broad Institute Genomics Platform"/>
            <consortium name="The Broad Institute Genome Sequencing Center for Infectious Disease"/>
            <person name="Wu L."/>
            <person name="Ma J."/>
        </authorList>
    </citation>
    <scope>NUCLEOTIDE SEQUENCE [LARGE SCALE GENOMIC DNA]</scope>
    <source>
        <strain evidence="4">JCM 17494</strain>
    </source>
</reference>
<evidence type="ECO:0008006" key="5">
    <source>
        <dbReference type="Google" id="ProtNLM"/>
    </source>
</evidence>
<organism evidence="3 4">
    <name type="scientific">Lentzea roselyniae</name>
    <dbReference type="NCBI Taxonomy" id="531940"/>
    <lineage>
        <taxon>Bacteria</taxon>
        <taxon>Bacillati</taxon>
        <taxon>Actinomycetota</taxon>
        <taxon>Actinomycetes</taxon>
        <taxon>Pseudonocardiales</taxon>
        <taxon>Pseudonocardiaceae</taxon>
        <taxon>Lentzea</taxon>
    </lineage>
</organism>
<protein>
    <recommendedName>
        <fullName evidence="5">DUF3558 domain-containing protein</fullName>
    </recommendedName>
</protein>
<evidence type="ECO:0000313" key="3">
    <source>
        <dbReference type="EMBL" id="GAA3668257.1"/>
    </source>
</evidence>
<dbReference type="Proteomes" id="UP001500711">
    <property type="component" value="Unassembled WGS sequence"/>
</dbReference>
<dbReference type="EMBL" id="BAABBE010000022">
    <property type="protein sequence ID" value="GAA3668257.1"/>
    <property type="molecule type" value="Genomic_DNA"/>
</dbReference>
<dbReference type="PROSITE" id="PS51257">
    <property type="entry name" value="PROKAR_LIPOPROTEIN"/>
    <property type="match status" value="1"/>
</dbReference>
<evidence type="ECO:0000256" key="2">
    <source>
        <dbReference type="SAM" id="SignalP"/>
    </source>
</evidence>
<name>A0ABP7BVQ3_9PSEU</name>
<evidence type="ECO:0000313" key="4">
    <source>
        <dbReference type="Proteomes" id="UP001500711"/>
    </source>
</evidence>
<feature type="signal peptide" evidence="2">
    <location>
        <begin position="1"/>
        <end position="26"/>
    </location>
</feature>
<accession>A0ABP7BVQ3</accession>
<keyword evidence="4" id="KW-1185">Reference proteome</keyword>
<sequence>MHVVLRFRATALVAAAALLVAGCATGPGLTKTHSPRRTVQAGAGASSTDPSVKPSAQAGKPVDPAFAAERLRLVNPCALIEKDLLQTVGTPSRYSSSNYTRCSNYMKDKADKTLNFTLDIGYSLTSTDVKNATKQLAGLKSGEQKLSSSCFITAVTQENPAQAVRIQVTTGTGDRAVADPCEPGRKVLEGAIRKLKGNPQKYTPPKGSPVEVDPCTIVDKATLAPVLGASPRSLPFGLHQCGWSGQNAEMRIEFKTARIPKDGKFDSKSVEVDLGGGVKGYQASKDGAYPTCELIVVRTKDSSDAGEVAEFSVGGSKEKQLDRCQAAQAFAKAVLPSLPSA</sequence>
<keyword evidence="2" id="KW-0732">Signal</keyword>
<feature type="chain" id="PRO_5045121389" description="DUF3558 domain-containing protein" evidence="2">
    <location>
        <begin position="27"/>
        <end position="341"/>
    </location>
</feature>
<proteinExistence type="predicted"/>